<dbReference type="NCBIfam" id="TIGR02118">
    <property type="entry name" value="EthD family reductase"/>
    <property type="match status" value="1"/>
</dbReference>
<dbReference type="SUPFAM" id="SSF54909">
    <property type="entry name" value="Dimeric alpha+beta barrel"/>
    <property type="match status" value="1"/>
</dbReference>
<keyword evidence="2" id="KW-1185">Reference proteome</keyword>
<organism evidence="1 2">
    <name type="scientific">Pandoraea captiosa</name>
    <dbReference type="NCBI Taxonomy" id="2508302"/>
    <lineage>
        <taxon>Bacteria</taxon>
        <taxon>Pseudomonadati</taxon>
        <taxon>Pseudomonadota</taxon>
        <taxon>Betaproteobacteria</taxon>
        <taxon>Burkholderiales</taxon>
        <taxon>Burkholderiaceae</taxon>
        <taxon>Pandoraea</taxon>
    </lineage>
</organism>
<dbReference type="GO" id="GO:0016491">
    <property type="term" value="F:oxidoreductase activity"/>
    <property type="evidence" value="ECO:0007669"/>
    <property type="project" value="InterPro"/>
</dbReference>
<evidence type="ECO:0008006" key="3">
    <source>
        <dbReference type="Google" id="ProtNLM"/>
    </source>
</evidence>
<dbReference type="Proteomes" id="UP000414136">
    <property type="component" value="Unassembled WGS sequence"/>
</dbReference>
<dbReference type="AlphaFoldDB" id="A0A5E5AA65"/>
<dbReference type="Gene3D" id="3.30.70.100">
    <property type="match status" value="1"/>
</dbReference>
<proteinExistence type="predicted"/>
<evidence type="ECO:0000313" key="1">
    <source>
        <dbReference type="EMBL" id="VVE69987.1"/>
    </source>
</evidence>
<dbReference type="InterPro" id="IPR011008">
    <property type="entry name" value="Dimeric_a/b-barrel"/>
</dbReference>
<sequence>MHFSYLVTFHHPDSDARIRAEDLDCVRTIVLATPNLRRARLYTPESATDFYTDDGPSPVFALQLDYDTIADLEQALAQDGHLQSLARASLPSLAGCDVTQQAMARRPFPVDDPSLRTRDGELPCSFLVHYPGQAEDFDAWINYYLTHHPQIMRHFDGVREIEIFTRIDWLDAMPWRRVHYMQRNKLVFDSPEAITAAMNSPVRHAMRADFEKFPRFSGSNIHHPMATLTLTPPLAQ</sequence>
<name>A0A5E5AA65_9BURK</name>
<evidence type="ECO:0000313" key="2">
    <source>
        <dbReference type="Proteomes" id="UP000414136"/>
    </source>
</evidence>
<dbReference type="OrthoDB" id="8687889at2"/>
<reference evidence="1 2" key="1">
    <citation type="submission" date="2019-08" db="EMBL/GenBank/DDBJ databases">
        <authorList>
            <person name="Peeters C."/>
        </authorList>
    </citation>
    <scope>NUCLEOTIDE SEQUENCE [LARGE SCALE GENOMIC DNA]</scope>
    <source>
        <strain evidence="1 2">LMG 31118</strain>
    </source>
</reference>
<protein>
    <recommendedName>
        <fullName evidence="3">Ethyl tert-butyl ether degradation protein EthD</fullName>
    </recommendedName>
</protein>
<dbReference type="EMBL" id="CABPSQ010000006">
    <property type="protein sequence ID" value="VVE69987.1"/>
    <property type="molecule type" value="Genomic_DNA"/>
</dbReference>
<dbReference type="RefSeq" id="WP_150626276.1">
    <property type="nucleotide sequence ID" value="NZ_CABPSQ010000006.1"/>
</dbReference>
<dbReference type="InterPro" id="IPR009799">
    <property type="entry name" value="EthD_dom"/>
</dbReference>
<accession>A0A5E5AA65</accession>
<gene>
    <name evidence="1" type="ORF">PCA31118_03384</name>
</gene>